<dbReference type="STRING" id="906968.Trebr_0326"/>
<evidence type="ECO:0000259" key="5">
    <source>
        <dbReference type="Pfam" id="PF02055"/>
    </source>
</evidence>
<dbReference type="Proteomes" id="UP000006546">
    <property type="component" value="Chromosome"/>
</dbReference>
<dbReference type="InterPro" id="IPR033452">
    <property type="entry name" value="GH30_C"/>
</dbReference>
<dbReference type="InterPro" id="IPR013780">
    <property type="entry name" value="Glyco_hydro_b"/>
</dbReference>
<dbReference type="EC" id="3.2.1.45" evidence="7"/>
<evidence type="ECO:0000256" key="3">
    <source>
        <dbReference type="ARBA" id="ARBA00022801"/>
    </source>
</evidence>
<dbReference type="Gene3D" id="3.20.20.80">
    <property type="entry name" value="Glycosidases"/>
    <property type="match status" value="1"/>
</dbReference>
<dbReference type="GO" id="GO:0006680">
    <property type="term" value="P:glucosylceramide catabolic process"/>
    <property type="evidence" value="ECO:0007669"/>
    <property type="project" value="TreeGrafter"/>
</dbReference>
<dbReference type="OrthoDB" id="9806701at2"/>
<dbReference type="SUPFAM" id="SSF51445">
    <property type="entry name" value="(Trans)glycosidases"/>
    <property type="match status" value="1"/>
</dbReference>
<feature type="domain" description="Glycosyl hydrolase family 30 TIM-barrel" evidence="5">
    <location>
        <begin position="48"/>
        <end position="386"/>
    </location>
</feature>
<reference evidence="8" key="1">
    <citation type="submission" date="2011-04" db="EMBL/GenBank/DDBJ databases">
        <title>The complete genome of Treponema brennaborense DSM 12168.</title>
        <authorList>
            <person name="Lucas S."/>
            <person name="Han J."/>
            <person name="Lapidus A."/>
            <person name="Bruce D."/>
            <person name="Goodwin L."/>
            <person name="Pitluck S."/>
            <person name="Peters L."/>
            <person name="Kyrpides N."/>
            <person name="Mavromatis K."/>
            <person name="Ivanova N."/>
            <person name="Mikhailova N."/>
            <person name="Pagani I."/>
            <person name="Teshima H."/>
            <person name="Detter J.C."/>
            <person name="Tapia R."/>
            <person name="Han C."/>
            <person name="Land M."/>
            <person name="Hauser L."/>
            <person name="Markowitz V."/>
            <person name="Cheng J.-F."/>
            <person name="Hugenholtz P."/>
            <person name="Woyke T."/>
            <person name="Wu D."/>
            <person name="Gronow S."/>
            <person name="Wellnitz S."/>
            <person name="Brambilla E."/>
            <person name="Klenk H.-P."/>
            <person name="Eisen J.A."/>
        </authorList>
    </citation>
    <scope>NUCLEOTIDE SEQUENCE [LARGE SCALE GENOMIC DNA]</scope>
    <source>
        <strain evidence="8">DSM 12168 / CIP 105900 / DD5/3</strain>
    </source>
</reference>
<dbReference type="PANTHER" id="PTHR11069:SF23">
    <property type="entry name" value="LYSOSOMAL ACID GLUCOSYLCERAMIDASE"/>
    <property type="match status" value="1"/>
</dbReference>
<dbReference type="InterPro" id="IPR033453">
    <property type="entry name" value="Glyco_hydro_30_TIM-barrel"/>
</dbReference>
<dbReference type="eggNOG" id="COG5520">
    <property type="taxonomic scope" value="Bacteria"/>
</dbReference>
<dbReference type="InterPro" id="IPR017853">
    <property type="entry name" value="GH"/>
</dbReference>
<evidence type="ECO:0000256" key="2">
    <source>
        <dbReference type="ARBA" id="ARBA00022729"/>
    </source>
</evidence>
<dbReference type="Gene3D" id="2.60.40.1180">
    <property type="entry name" value="Golgi alpha-mannosidase II"/>
    <property type="match status" value="1"/>
</dbReference>
<keyword evidence="4 7" id="KW-0326">Glycosidase</keyword>
<dbReference type="RefSeq" id="WP_013757492.1">
    <property type="nucleotide sequence ID" value="NC_015500.1"/>
</dbReference>
<proteinExistence type="inferred from homology"/>
<dbReference type="PRINTS" id="PR00843">
    <property type="entry name" value="GLHYDRLASE30"/>
</dbReference>
<keyword evidence="8" id="KW-1185">Reference proteome</keyword>
<dbReference type="HOGENOM" id="CLU_014379_1_1_12"/>
<keyword evidence="2" id="KW-0732">Signal</keyword>
<organism evidence="7 8">
    <name type="scientific">Treponema brennaborense (strain DSM 12168 / CIP 105900 / DD5/3)</name>
    <dbReference type="NCBI Taxonomy" id="906968"/>
    <lineage>
        <taxon>Bacteria</taxon>
        <taxon>Pseudomonadati</taxon>
        <taxon>Spirochaetota</taxon>
        <taxon>Spirochaetia</taxon>
        <taxon>Spirochaetales</taxon>
        <taxon>Treponemataceae</taxon>
        <taxon>Treponema</taxon>
    </lineage>
</organism>
<evidence type="ECO:0000256" key="1">
    <source>
        <dbReference type="ARBA" id="ARBA00005382"/>
    </source>
</evidence>
<evidence type="ECO:0000259" key="6">
    <source>
        <dbReference type="Pfam" id="PF17189"/>
    </source>
</evidence>
<dbReference type="Pfam" id="PF02055">
    <property type="entry name" value="Glyco_hydro_30"/>
    <property type="match status" value="1"/>
</dbReference>
<gene>
    <name evidence="7" type="ordered locus">Trebr_0326</name>
</gene>
<dbReference type="PANTHER" id="PTHR11069">
    <property type="entry name" value="GLUCOSYLCERAMIDASE"/>
    <property type="match status" value="1"/>
</dbReference>
<comment type="similarity">
    <text evidence="1 4">Belongs to the glycosyl hydrolase 30 family.</text>
</comment>
<feature type="domain" description="Glycosyl hydrolase family 30 beta sandwich" evidence="6">
    <location>
        <begin position="390"/>
        <end position="450"/>
    </location>
</feature>
<dbReference type="GO" id="GO:0004348">
    <property type="term" value="F:glucosylceramidase activity"/>
    <property type="evidence" value="ECO:0007669"/>
    <property type="project" value="UniProtKB-EC"/>
</dbReference>
<dbReference type="Pfam" id="PF17189">
    <property type="entry name" value="Glyco_hydro_30C"/>
    <property type="match status" value="1"/>
</dbReference>
<dbReference type="KEGG" id="tbe:Trebr_0326"/>
<dbReference type="GO" id="GO:0016020">
    <property type="term" value="C:membrane"/>
    <property type="evidence" value="ECO:0007669"/>
    <property type="project" value="GOC"/>
</dbReference>
<evidence type="ECO:0000313" key="8">
    <source>
        <dbReference type="Proteomes" id="UP000006546"/>
    </source>
</evidence>
<dbReference type="AlphaFoldDB" id="F4LMY7"/>
<evidence type="ECO:0000256" key="4">
    <source>
        <dbReference type="RuleBase" id="RU361188"/>
    </source>
</evidence>
<protein>
    <submittedName>
        <fullName evidence="7">Glucosylceramidase</fullName>
        <ecNumber evidence="7">3.2.1.45</ecNumber>
    </submittedName>
</protein>
<keyword evidence="3 4" id="KW-0378">Hydrolase</keyword>
<name>F4LMY7_TREBD</name>
<accession>F4LMY7</accession>
<evidence type="ECO:0000313" key="7">
    <source>
        <dbReference type="EMBL" id="AEE15773.1"/>
    </source>
</evidence>
<dbReference type="EMBL" id="CP002696">
    <property type="protein sequence ID" value="AEE15773.1"/>
    <property type="molecule type" value="Genomic_DNA"/>
</dbReference>
<dbReference type="InterPro" id="IPR001139">
    <property type="entry name" value="Glyco_hydro_30"/>
</dbReference>
<sequence length="453" mass="51107">MIKRARVFETVPAECRFLQEAAEMPFIPEQKAEMNVISVFPEREYQEILGFGGAFTESAGYVYAQLGAADKKRLIEAYFDPDKGIGYTLGRTHMNSCDFSLENYACYESEADYRAERFDPSRTFKYTVPLMKAAFAHAESSGRSITLHAVPWSPPAFMKTNGNMNCGGSLKSEYRQAWADCFVRYIRALEREGIRTGIVSTQNEPAAVQRWDSCRYTAAEETAFVRDYLGPTLAAAGLGDIKILVWDHNKESVLERSSAAFDDRVASEYVWGAGFHWYSGDHFEQLSLVHERYPHKALLLTEFCVEERSDDGPQGNAEKYAHELIGDLNNFANGFIDWNLLLDEEGGPNHARNFCDAAVRTRIRAGKTELEFRPAYYYMGHFSKFIFPCSRRIAVSRFSDKLETCAFKRPDGKLVLIVLNRSDTAAESVISVPEYGIASASFKPHSIKTVVLP</sequence>